<feature type="signal peptide" evidence="2">
    <location>
        <begin position="1"/>
        <end position="19"/>
    </location>
</feature>
<evidence type="ECO:0008006" key="5">
    <source>
        <dbReference type="Google" id="ProtNLM"/>
    </source>
</evidence>
<feature type="region of interest" description="Disordered" evidence="1">
    <location>
        <begin position="187"/>
        <end position="207"/>
    </location>
</feature>
<protein>
    <recommendedName>
        <fullName evidence="5">Proteophosphoglycan ppg4</fullName>
    </recommendedName>
</protein>
<dbReference type="AlphaFoldDB" id="A0A5C5FV90"/>
<proteinExistence type="predicted"/>
<evidence type="ECO:0000256" key="2">
    <source>
        <dbReference type="SAM" id="SignalP"/>
    </source>
</evidence>
<gene>
    <name evidence="3" type="ORF">DMC30DRAFT_416659</name>
</gene>
<evidence type="ECO:0000313" key="3">
    <source>
        <dbReference type="EMBL" id="TNY20773.1"/>
    </source>
</evidence>
<comment type="caution">
    <text evidence="3">The sequence shown here is derived from an EMBL/GenBank/DDBJ whole genome shotgun (WGS) entry which is preliminary data.</text>
</comment>
<accession>A0A5C5FV90</accession>
<sequence length="207" mass="20752">MRVPVLAVVALCTALLALAAPLPAPAAGNPKLAAAAVVVAEGSSATVPTPSTAPVDPVADALASKLAAVSKALGRLPVLPIPVLLAPTPSPVVNVVAKAPVVKNVKAAKTRRSVPLVANNPKAPRPVPASSTTTSSGRVFATASRGPVKVPVTVPPTVGNPKHAFVPYPAIKVVSYTLTAPGGRTTVYEAQGPWPTHPGEPKTVTRS</sequence>
<evidence type="ECO:0000313" key="4">
    <source>
        <dbReference type="Proteomes" id="UP000311382"/>
    </source>
</evidence>
<keyword evidence="4" id="KW-1185">Reference proteome</keyword>
<dbReference type="EMBL" id="SOZI01000058">
    <property type="protein sequence ID" value="TNY20773.1"/>
    <property type="molecule type" value="Genomic_DNA"/>
</dbReference>
<feature type="chain" id="PRO_5022698459" description="Proteophosphoglycan ppg4" evidence="2">
    <location>
        <begin position="20"/>
        <end position="207"/>
    </location>
</feature>
<dbReference type="Proteomes" id="UP000311382">
    <property type="component" value="Unassembled WGS sequence"/>
</dbReference>
<feature type="region of interest" description="Disordered" evidence="1">
    <location>
        <begin position="117"/>
        <end position="137"/>
    </location>
</feature>
<reference evidence="3 4" key="1">
    <citation type="submission" date="2019-03" db="EMBL/GenBank/DDBJ databases">
        <title>Rhodosporidium diobovatum UCD-FST 08-225 genome sequencing, assembly, and annotation.</title>
        <authorList>
            <person name="Fakankun I.U."/>
            <person name="Fristensky B."/>
            <person name="Levin D.B."/>
        </authorList>
    </citation>
    <scope>NUCLEOTIDE SEQUENCE [LARGE SCALE GENOMIC DNA]</scope>
    <source>
        <strain evidence="3 4">UCD-FST 08-225</strain>
    </source>
</reference>
<dbReference type="OrthoDB" id="10638411at2759"/>
<organism evidence="3 4">
    <name type="scientific">Rhodotorula diobovata</name>
    <dbReference type="NCBI Taxonomy" id="5288"/>
    <lineage>
        <taxon>Eukaryota</taxon>
        <taxon>Fungi</taxon>
        <taxon>Dikarya</taxon>
        <taxon>Basidiomycota</taxon>
        <taxon>Pucciniomycotina</taxon>
        <taxon>Microbotryomycetes</taxon>
        <taxon>Sporidiobolales</taxon>
        <taxon>Sporidiobolaceae</taxon>
        <taxon>Rhodotorula</taxon>
    </lineage>
</organism>
<evidence type="ECO:0000256" key="1">
    <source>
        <dbReference type="SAM" id="MobiDB-lite"/>
    </source>
</evidence>
<name>A0A5C5FV90_9BASI</name>
<keyword evidence="2" id="KW-0732">Signal</keyword>